<sequence length="302" mass="32717" precursor="true">MNIHQLTSAVLLGVLAINAVAAAEDSQDREPAEYSVRFDLAYKTEGDQSLLADVYQPAGVVDSCPIVLVVHGGAWMSGDKALPATYARMFAQHGIAAVSINYRLAPAHKFPAQLDDVRAALAWVHDHAEENRWDLNRLGLFGYSAGAHLSCMIAMLDDEPAETVAKTTQLSADDLCWGKLPRPLAVVAGGTPADFRDLPLDNSLLAYFFGGTRRERPEAYEFGSPAVLVSGGDPPTLFYHGTRDLLVPIAGAESLFQRQQKLKIDSEFVRVEGLGHLLSFMDAGARANVLRFMKSHLSPAAD</sequence>
<evidence type="ECO:0000256" key="2">
    <source>
        <dbReference type="SAM" id="SignalP"/>
    </source>
</evidence>
<dbReference type="Pfam" id="PF20434">
    <property type="entry name" value="BD-FAE"/>
    <property type="match status" value="1"/>
</dbReference>
<dbReference type="GO" id="GO:0106435">
    <property type="term" value="F:carboxylesterase activity"/>
    <property type="evidence" value="ECO:0007669"/>
    <property type="project" value="UniProtKB-EC"/>
</dbReference>
<evidence type="ECO:0000259" key="3">
    <source>
        <dbReference type="Pfam" id="PF20434"/>
    </source>
</evidence>
<dbReference type="InterPro" id="IPR029058">
    <property type="entry name" value="AB_hydrolase_fold"/>
</dbReference>
<proteinExistence type="predicted"/>
<dbReference type="AlphaFoldDB" id="A0A518J257"/>
<dbReference type="EC" id="3.1.1.1" evidence="4"/>
<evidence type="ECO:0000313" key="5">
    <source>
        <dbReference type="Proteomes" id="UP000316770"/>
    </source>
</evidence>
<evidence type="ECO:0000313" key="4">
    <source>
        <dbReference type="EMBL" id="QDV59422.1"/>
    </source>
</evidence>
<dbReference type="EMBL" id="CP036318">
    <property type="protein sequence ID" value="QDV59422.1"/>
    <property type="molecule type" value="Genomic_DNA"/>
</dbReference>
<dbReference type="PANTHER" id="PTHR48081:SF13">
    <property type="entry name" value="ALPHA_BETA HYDROLASE"/>
    <property type="match status" value="1"/>
</dbReference>
<keyword evidence="2" id="KW-0732">Signal</keyword>
<dbReference type="Proteomes" id="UP000316770">
    <property type="component" value="Chromosome"/>
</dbReference>
<accession>A0A518J257</accession>
<dbReference type="PANTHER" id="PTHR48081">
    <property type="entry name" value="AB HYDROLASE SUPERFAMILY PROTEIN C4A8.06C"/>
    <property type="match status" value="1"/>
</dbReference>
<name>A0A518J257_9BACT</name>
<dbReference type="RefSeq" id="WP_145290880.1">
    <property type="nucleotide sequence ID" value="NZ_CP036318.1"/>
</dbReference>
<feature type="chain" id="PRO_5022167206" evidence="2">
    <location>
        <begin position="23"/>
        <end position="302"/>
    </location>
</feature>
<reference evidence="4 5" key="1">
    <citation type="submission" date="2019-02" db="EMBL/GenBank/DDBJ databases">
        <title>Deep-cultivation of Planctomycetes and their phenomic and genomic characterization uncovers novel biology.</title>
        <authorList>
            <person name="Wiegand S."/>
            <person name="Jogler M."/>
            <person name="Boedeker C."/>
            <person name="Pinto D."/>
            <person name="Vollmers J."/>
            <person name="Rivas-Marin E."/>
            <person name="Kohn T."/>
            <person name="Peeters S.H."/>
            <person name="Heuer A."/>
            <person name="Rast P."/>
            <person name="Oberbeckmann S."/>
            <person name="Bunk B."/>
            <person name="Jeske O."/>
            <person name="Meyerdierks A."/>
            <person name="Storesund J.E."/>
            <person name="Kallscheuer N."/>
            <person name="Luecker S."/>
            <person name="Lage O.M."/>
            <person name="Pohl T."/>
            <person name="Merkel B.J."/>
            <person name="Hornburger P."/>
            <person name="Mueller R.-W."/>
            <person name="Bruemmer F."/>
            <person name="Labrenz M."/>
            <person name="Spormann A.M."/>
            <person name="Op den Camp H."/>
            <person name="Overmann J."/>
            <person name="Amann R."/>
            <person name="Jetten M.S.M."/>
            <person name="Mascher T."/>
            <person name="Medema M.H."/>
            <person name="Devos D.P."/>
            <person name="Kaster A.-K."/>
            <person name="Ovreas L."/>
            <person name="Rohde M."/>
            <person name="Galperin M.Y."/>
            <person name="Jogler C."/>
        </authorList>
    </citation>
    <scope>NUCLEOTIDE SEQUENCE [LARGE SCALE GENOMIC DNA]</scope>
    <source>
        <strain evidence="4 5">Mal33</strain>
    </source>
</reference>
<dbReference type="SUPFAM" id="SSF53474">
    <property type="entry name" value="alpha/beta-Hydrolases"/>
    <property type="match status" value="1"/>
</dbReference>
<organism evidence="4 5">
    <name type="scientific">Rosistilla oblonga</name>
    <dbReference type="NCBI Taxonomy" id="2527990"/>
    <lineage>
        <taxon>Bacteria</taxon>
        <taxon>Pseudomonadati</taxon>
        <taxon>Planctomycetota</taxon>
        <taxon>Planctomycetia</taxon>
        <taxon>Pirellulales</taxon>
        <taxon>Pirellulaceae</taxon>
        <taxon>Rosistilla</taxon>
    </lineage>
</organism>
<dbReference type="Gene3D" id="3.40.50.1820">
    <property type="entry name" value="alpha/beta hydrolase"/>
    <property type="match status" value="1"/>
</dbReference>
<feature type="domain" description="BD-FAE-like" evidence="3">
    <location>
        <begin position="53"/>
        <end position="257"/>
    </location>
</feature>
<gene>
    <name evidence="4" type="primary">nlhH_4</name>
    <name evidence="4" type="ORF">Mal33_54570</name>
</gene>
<keyword evidence="5" id="KW-1185">Reference proteome</keyword>
<protein>
    <submittedName>
        <fullName evidence="4">Carboxylesterase NlhH</fullName>
        <ecNumber evidence="4">3.1.1.1</ecNumber>
    </submittedName>
</protein>
<feature type="signal peptide" evidence="2">
    <location>
        <begin position="1"/>
        <end position="22"/>
    </location>
</feature>
<evidence type="ECO:0000256" key="1">
    <source>
        <dbReference type="ARBA" id="ARBA00022801"/>
    </source>
</evidence>
<dbReference type="InterPro" id="IPR049492">
    <property type="entry name" value="BD-FAE-like_dom"/>
</dbReference>
<keyword evidence="1 4" id="KW-0378">Hydrolase</keyword>
<dbReference type="InterPro" id="IPR050300">
    <property type="entry name" value="GDXG_lipolytic_enzyme"/>
</dbReference>